<dbReference type="EMBL" id="RWJN01000123">
    <property type="protein sequence ID" value="TCD66749.1"/>
    <property type="molecule type" value="Genomic_DNA"/>
</dbReference>
<feature type="compositionally biased region" description="Acidic residues" evidence="1">
    <location>
        <begin position="502"/>
        <end position="520"/>
    </location>
</feature>
<feature type="chain" id="PRO_5020281231" evidence="3">
    <location>
        <begin position="20"/>
        <end position="603"/>
    </location>
</feature>
<keyword evidence="5" id="KW-1185">Reference proteome</keyword>
<feature type="compositionally biased region" description="Basic residues" evidence="1">
    <location>
        <begin position="539"/>
        <end position="549"/>
    </location>
</feature>
<keyword evidence="2" id="KW-0472">Membrane</keyword>
<dbReference type="STRING" id="92696.A0A4R0RNC4"/>
<organism evidence="4 5">
    <name type="scientific">Steccherinum ochraceum</name>
    <dbReference type="NCBI Taxonomy" id="92696"/>
    <lineage>
        <taxon>Eukaryota</taxon>
        <taxon>Fungi</taxon>
        <taxon>Dikarya</taxon>
        <taxon>Basidiomycota</taxon>
        <taxon>Agaricomycotina</taxon>
        <taxon>Agaricomycetes</taxon>
        <taxon>Polyporales</taxon>
        <taxon>Steccherinaceae</taxon>
        <taxon>Steccherinum</taxon>
    </lineage>
</organism>
<feature type="transmembrane region" description="Helical" evidence="2">
    <location>
        <begin position="154"/>
        <end position="176"/>
    </location>
</feature>
<keyword evidence="2" id="KW-0812">Transmembrane</keyword>
<comment type="caution">
    <text evidence="4">The sequence shown here is derived from an EMBL/GenBank/DDBJ whole genome shotgun (WGS) entry which is preliminary data.</text>
</comment>
<dbReference type="Proteomes" id="UP000292702">
    <property type="component" value="Unassembled WGS sequence"/>
</dbReference>
<gene>
    <name evidence="4" type="ORF">EIP91_000990</name>
</gene>
<evidence type="ECO:0000256" key="2">
    <source>
        <dbReference type="SAM" id="Phobius"/>
    </source>
</evidence>
<feature type="compositionally biased region" description="Basic and acidic residues" evidence="1">
    <location>
        <begin position="377"/>
        <end position="390"/>
    </location>
</feature>
<feature type="transmembrane region" description="Helical" evidence="2">
    <location>
        <begin position="97"/>
        <end position="123"/>
    </location>
</feature>
<evidence type="ECO:0000313" key="5">
    <source>
        <dbReference type="Proteomes" id="UP000292702"/>
    </source>
</evidence>
<evidence type="ECO:0000313" key="4">
    <source>
        <dbReference type="EMBL" id="TCD66749.1"/>
    </source>
</evidence>
<feature type="transmembrane region" description="Helical" evidence="2">
    <location>
        <begin position="227"/>
        <end position="246"/>
    </location>
</feature>
<feature type="transmembrane region" description="Helical" evidence="2">
    <location>
        <begin position="258"/>
        <end position="278"/>
    </location>
</feature>
<sequence length="603" mass="67578">MDRRRIFLLLCTFVLVVYAQDNTTVGPPNNQSVLNPNGEDPSDHFPWNPILQYRPSFASSLPIQILMTGIVLTLTSVLLIHLVFTAQYHWPLAPVNFALQLSAVFTLLVSLIATLQVVLTTAAKETKSWPYMMNYVAVDIPPLENNDGWGTGELAAWLLMNATTSALIQITHIQFLTLLFPSGLERRLIFALLGPLAIVAAIMQLLPMQNSDTITSFANAVQNVCNATLSLLFTASLFIWGFLVNAKQAWRTDGGTAAFGAGALTLALASTAITFVYIPHKDQYAWMPGLMWAVILWQSFLGWWWWVGAGMGVGEVEDLMRREEKRRKKRKMKLLKRKERRERAQTFWKDVAGAFGYETKNTSQVQDGAVEDAAAEETQHSECEATPHGERTRRRSNESLQSTSTVAPHGFMNRVLSYRAGRTVYGWFLLLRHAHLTAARDQAVEAVERIQQVYGREGTERQQADGNPGVVGWGLGHYGISQMVAGGEAAAAEGRDRTVVGSDDEYVDEDEDEHENEEDLEAGKHGGGGDAEARDKSPSTRRRRGRRRKQTDEEDMGEVERPKVEAQSAPGQEEETARDARPTSMWWWGPLRRWRLQDRTVYS</sequence>
<dbReference type="AlphaFoldDB" id="A0A4R0RNC4"/>
<name>A0A4R0RNC4_9APHY</name>
<keyword evidence="3" id="KW-0732">Signal</keyword>
<reference evidence="4 5" key="1">
    <citation type="submission" date="2018-11" db="EMBL/GenBank/DDBJ databases">
        <title>Genome assembly of Steccherinum ochraceum LE-BIN_3174, the white-rot fungus of the Steccherinaceae family (The Residual Polyporoid clade, Polyporales, Basidiomycota).</title>
        <authorList>
            <person name="Fedorova T.V."/>
            <person name="Glazunova O.A."/>
            <person name="Landesman E.O."/>
            <person name="Moiseenko K.V."/>
            <person name="Psurtseva N.V."/>
            <person name="Savinova O.S."/>
            <person name="Shakhova N.V."/>
            <person name="Tyazhelova T.V."/>
            <person name="Vasina D.V."/>
        </authorList>
    </citation>
    <scope>NUCLEOTIDE SEQUENCE [LARGE SCALE GENOMIC DNA]</scope>
    <source>
        <strain evidence="4 5">LE-BIN_3174</strain>
    </source>
</reference>
<dbReference type="OrthoDB" id="3357304at2759"/>
<feature type="signal peptide" evidence="3">
    <location>
        <begin position="1"/>
        <end position="19"/>
    </location>
</feature>
<feature type="transmembrane region" description="Helical" evidence="2">
    <location>
        <begin position="188"/>
        <end position="207"/>
    </location>
</feature>
<feature type="transmembrane region" description="Helical" evidence="2">
    <location>
        <begin position="290"/>
        <end position="313"/>
    </location>
</feature>
<protein>
    <submittedName>
        <fullName evidence="4">Uncharacterized protein</fullName>
    </submittedName>
</protein>
<keyword evidence="2" id="KW-1133">Transmembrane helix</keyword>
<evidence type="ECO:0000256" key="1">
    <source>
        <dbReference type="SAM" id="MobiDB-lite"/>
    </source>
</evidence>
<feature type="region of interest" description="Disordered" evidence="1">
    <location>
        <begin position="369"/>
        <end position="404"/>
    </location>
</feature>
<proteinExistence type="predicted"/>
<feature type="transmembrane region" description="Helical" evidence="2">
    <location>
        <begin position="63"/>
        <end position="85"/>
    </location>
</feature>
<accession>A0A4R0RNC4</accession>
<evidence type="ECO:0000256" key="3">
    <source>
        <dbReference type="SAM" id="SignalP"/>
    </source>
</evidence>
<feature type="region of interest" description="Disordered" evidence="1">
    <location>
        <begin position="489"/>
        <end position="584"/>
    </location>
</feature>